<dbReference type="PANTHER" id="PTHR20963">
    <property type="entry name" value="MULTIPLE INOSITOL POLYPHOSPHATE PHOSPHATASE-RELATED"/>
    <property type="match status" value="1"/>
</dbReference>
<dbReference type="PROSITE" id="PS00778">
    <property type="entry name" value="HIS_ACID_PHOSPHAT_2"/>
    <property type="match status" value="1"/>
</dbReference>
<dbReference type="AlphaFoldDB" id="A0A9P5Q728"/>
<comment type="caution">
    <text evidence="6">The sequence shown here is derived from an EMBL/GenBank/DDBJ whole genome shotgun (WGS) entry which is preliminary data.</text>
</comment>
<keyword evidence="2" id="KW-0325">Glycoprotein</keyword>
<feature type="active site" description="Nucleophile" evidence="3">
    <location>
        <position position="58"/>
    </location>
</feature>
<evidence type="ECO:0000256" key="1">
    <source>
        <dbReference type="ARBA" id="ARBA00022801"/>
    </source>
</evidence>
<evidence type="ECO:0000256" key="5">
    <source>
        <dbReference type="SAM" id="SignalP"/>
    </source>
</evidence>
<dbReference type="CDD" id="cd07061">
    <property type="entry name" value="HP_HAP_like"/>
    <property type="match status" value="1"/>
</dbReference>
<dbReference type="SUPFAM" id="SSF53254">
    <property type="entry name" value="Phosphoglycerate mutase-like"/>
    <property type="match status" value="1"/>
</dbReference>
<organism evidence="6 7">
    <name type="scientific">Rhodocollybia butyracea</name>
    <dbReference type="NCBI Taxonomy" id="206335"/>
    <lineage>
        <taxon>Eukaryota</taxon>
        <taxon>Fungi</taxon>
        <taxon>Dikarya</taxon>
        <taxon>Basidiomycota</taxon>
        <taxon>Agaricomycotina</taxon>
        <taxon>Agaricomycetes</taxon>
        <taxon>Agaricomycetidae</taxon>
        <taxon>Agaricales</taxon>
        <taxon>Marasmiineae</taxon>
        <taxon>Omphalotaceae</taxon>
        <taxon>Rhodocollybia</taxon>
    </lineage>
</organism>
<protein>
    <submittedName>
        <fullName evidence="6">Histidine phosphatase superfamily</fullName>
    </submittedName>
</protein>
<name>A0A9P5Q728_9AGAR</name>
<evidence type="ECO:0000256" key="2">
    <source>
        <dbReference type="ARBA" id="ARBA00023180"/>
    </source>
</evidence>
<feature type="disulfide bond" evidence="4">
    <location>
        <begin position="256"/>
        <end position="269"/>
    </location>
</feature>
<dbReference type="InterPro" id="IPR000560">
    <property type="entry name" value="His_Pase_clade-2"/>
</dbReference>
<feature type="signal peptide" evidence="5">
    <location>
        <begin position="1"/>
        <end position="17"/>
    </location>
</feature>
<dbReference type="InterPro" id="IPR033379">
    <property type="entry name" value="Acid_Pase_AS"/>
</dbReference>
<reference evidence="6" key="1">
    <citation type="submission" date="2020-11" db="EMBL/GenBank/DDBJ databases">
        <authorList>
            <consortium name="DOE Joint Genome Institute"/>
            <person name="Ahrendt S."/>
            <person name="Riley R."/>
            <person name="Andreopoulos W."/>
            <person name="Labutti K."/>
            <person name="Pangilinan J."/>
            <person name="Ruiz-Duenas F.J."/>
            <person name="Barrasa J.M."/>
            <person name="Sanchez-Garcia M."/>
            <person name="Camarero S."/>
            <person name="Miyauchi S."/>
            <person name="Serrano A."/>
            <person name="Linde D."/>
            <person name="Babiker R."/>
            <person name="Drula E."/>
            <person name="Ayuso-Fernandez I."/>
            <person name="Pacheco R."/>
            <person name="Padilla G."/>
            <person name="Ferreira P."/>
            <person name="Barriuso J."/>
            <person name="Kellner H."/>
            <person name="Castanera R."/>
            <person name="Alfaro M."/>
            <person name="Ramirez L."/>
            <person name="Pisabarro A.G."/>
            <person name="Kuo A."/>
            <person name="Tritt A."/>
            <person name="Lipzen A."/>
            <person name="He G."/>
            <person name="Yan M."/>
            <person name="Ng V."/>
            <person name="Cullen D."/>
            <person name="Martin F."/>
            <person name="Rosso M.-N."/>
            <person name="Henrissat B."/>
            <person name="Hibbett D."/>
            <person name="Martinez A.T."/>
            <person name="Grigoriev I.V."/>
        </authorList>
    </citation>
    <scope>NUCLEOTIDE SEQUENCE</scope>
    <source>
        <strain evidence="6">AH 40177</strain>
    </source>
</reference>
<dbReference type="InterPro" id="IPR016274">
    <property type="entry name" value="Histidine_acid_Pase_euk"/>
</dbReference>
<evidence type="ECO:0000313" key="7">
    <source>
        <dbReference type="Proteomes" id="UP000772434"/>
    </source>
</evidence>
<feature type="chain" id="PRO_5040328526" evidence="5">
    <location>
        <begin position="18"/>
        <end position="514"/>
    </location>
</feature>
<evidence type="ECO:0000256" key="3">
    <source>
        <dbReference type="PIRSR" id="PIRSR000894-1"/>
    </source>
</evidence>
<proteinExistence type="predicted"/>
<sequence>MIARSALAIFLAVSAAAFNPLKHSGNASPYFNAPTLPGLGPETPDGCVVDQAAYFVRHGSRYPEPGSFTGWQDLFWKIQNATFTASGPLAFIPDWVPPVDNIDHEPLFLSSTGSQEAFDLGVELRKRYAFTAGGENFTAWSAGEQRVVDTATYFVRGYLSAGNYLSDPSLNRGHVIVLPDSLTADQAANSTNGSFADSLTPSASCPPYTPFSNNGSSTSNTFRGTYQNQTAARVNTFLRGNLSFDDTDIGVMQDLCGFGFEVSGDRRFCEIFTDEEWLDYEYADDLNYYYGAGPGNPFSAVTGFPWIKAVTDLFEVGPNNTVPNGTITPPPLIMGFSHDNNVPPLMSALGLWNDTVLPITHRDTNPLREFRSGHLVAFRGYLALERLSCTPPPPLSKDTGVFHQAGVLGGVVVKLNTTTPITKSTTPKLYIRVRADNAPVPIPKCTSGPGQTCPLDEFVNMVNGPLAKAAGDFIEVCELTNVTGPGVNGISGDGNTVKFLTTKGDGTELLVGLN</sequence>
<dbReference type="PIRSF" id="PIRSF000894">
    <property type="entry name" value="Acid_phosphatase"/>
    <property type="match status" value="1"/>
</dbReference>
<keyword evidence="5" id="KW-0732">Signal</keyword>
<keyword evidence="4" id="KW-1015">Disulfide bond</keyword>
<feature type="disulfide bond" evidence="4">
    <location>
        <begin position="47"/>
        <end position="389"/>
    </location>
</feature>
<dbReference type="PANTHER" id="PTHR20963:SF18">
    <property type="entry name" value="ACID PHOSPHATASE PHO11-RELATED"/>
    <property type="match status" value="1"/>
</dbReference>
<dbReference type="GO" id="GO:0009277">
    <property type="term" value="C:fungal-type cell wall"/>
    <property type="evidence" value="ECO:0007669"/>
    <property type="project" value="TreeGrafter"/>
</dbReference>
<dbReference type="GO" id="GO:0003993">
    <property type="term" value="F:acid phosphatase activity"/>
    <property type="evidence" value="ECO:0007669"/>
    <property type="project" value="TreeGrafter"/>
</dbReference>
<gene>
    <name evidence="6" type="ORF">BDP27DRAFT_1212691</name>
</gene>
<evidence type="ECO:0000256" key="4">
    <source>
        <dbReference type="PIRSR" id="PIRSR000894-2"/>
    </source>
</evidence>
<keyword evidence="1" id="KW-0378">Hydrolase</keyword>
<dbReference type="OrthoDB" id="6509975at2759"/>
<evidence type="ECO:0000313" key="6">
    <source>
        <dbReference type="EMBL" id="KAF9075327.1"/>
    </source>
</evidence>
<dbReference type="Gene3D" id="3.40.50.1240">
    <property type="entry name" value="Phosphoglycerate mutase-like"/>
    <property type="match status" value="1"/>
</dbReference>
<dbReference type="Pfam" id="PF00328">
    <property type="entry name" value="His_Phos_2"/>
    <property type="match status" value="1"/>
</dbReference>
<accession>A0A9P5Q728</accession>
<feature type="active site" description="Proton donor" evidence="3">
    <location>
        <position position="339"/>
    </location>
</feature>
<dbReference type="EMBL" id="JADNRY010000010">
    <property type="protein sequence ID" value="KAF9075327.1"/>
    <property type="molecule type" value="Genomic_DNA"/>
</dbReference>
<dbReference type="Proteomes" id="UP000772434">
    <property type="component" value="Unassembled WGS sequence"/>
</dbReference>
<keyword evidence="7" id="KW-1185">Reference proteome</keyword>
<dbReference type="InterPro" id="IPR029033">
    <property type="entry name" value="His_PPase_superfam"/>
</dbReference>